<sequence>MAPELNGCGQSAQHIGGLIQGQASKLTDPCDAKDLHIDPSRVCWDSDSKALPYFGRIIAGEPVWRVPS</sequence>
<dbReference type="AlphaFoldDB" id="A0AB39TSH9"/>
<protein>
    <submittedName>
        <fullName evidence="1">Uncharacterized protein</fullName>
    </submittedName>
</protein>
<accession>A0AB39TSH9</accession>
<reference evidence="1" key="1">
    <citation type="submission" date="2024-07" db="EMBL/GenBank/DDBJ databases">
        <authorList>
            <person name="Yu S.T."/>
        </authorList>
    </citation>
    <scope>NUCLEOTIDE SEQUENCE</scope>
    <source>
        <strain evidence="1">Y1</strain>
    </source>
</reference>
<organism evidence="1">
    <name type="scientific">Streptomyces sp. Y1</name>
    <dbReference type="NCBI Taxonomy" id="3238634"/>
    <lineage>
        <taxon>Bacteria</taxon>
        <taxon>Bacillati</taxon>
        <taxon>Actinomycetota</taxon>
        <taxon>Actinomycetes</taxon>
        <taxon>Kitasatosporales</taxon>
        <taxon>Streptomycetaceae</taxon>
        <taxon>Streptomyces</taxon>
    </lineage>
</organism>
<name>A0AB39TSH9_9ACTN</name>
<dbReference type="RefSeq" id="WP_369184727.1">
    <property type="nucleotide sequence ID" value="NZ_CP163445.1"/>
</dbReference>
<proteinExistence type="predicted"/>
<evidence type="ECO:0000313" key="1">
    <source>
        <dbReference type="EMBL" id="XDQ82315.1"/>
    </source>
</evidence>
<gene>
    <name evidence="1" type="ORF">AB2U05_29455</name>
</gene>
<dbReference type="EMBL" id="CP163445">
    <property type="protein sequence ID" value="XDQ82315.1"/>
    <property type="molecule type" value="Genomic_DNA"/>
</dbReference>